<evidence type="ECO:0000313" key="5">
    <source>
        <dbReference type="EMBL" id="AFC29118.1"/>
    </source>
</evidence>
<dbReference type="CDD" id="cd02012">
    <property type="entry name" value="TPP_TK"/>
    <property type="match status" value="1"/>
</dbReference>
<comment type="cofactor">
    <cofactor evidence="1">
        <name>thiamine diphosphate</name>
        <dbReference type="ChEBI" id="CHEBI:58937"/>
    </cofactor>
</comment>
<dbReference type="AlphaFoldDB" id="H6NHC3"/>
<reference evidence="5 6" key="1">
    <citation type="journal article" date="2012" name="J. Bacteriol.">
        <title>Complete Genome Sequence of Paenibacillus mucilaginosus 3016, a Bacterium Functional as Microbial Fertilizer.</title>
        <authorList>
            <person name="Ma M."/>
            <person name="Wang Z."/>
            <person name="Li L."/>
            <person name="Jiang X."/>
            <person name="Guan D."/>
            <person name="Cao F."/>
            <person name="Chen H."/>
            <person name="Wang X."/>
            <person name="Shen D."/>
            <person name="Du B."/>
            <person name="Li J."/>
        </authorList>
    </citation>
    <scope>NUCLEOTIDE SEQUENCE [LARGE SCALE GENOMIC DNA]</scope>
    <source>
        <strain evidence="5 6">3016</strain>
    </source>
</reference>
<evidence type="ECO:0000259" key="4">
    <source>
        <dbReference type="Pfam" id="PF00456"/>
    </source>
</evidence>
<accession>H6NHC3</accession>
<evidence type="ECO:0000313" key="6">
    <source>
        <dbReference type="Proteomes" id="UP000007523"/>
    </source>
</evidence>
<evidence type="ECO:0000256" key="2">
    <source>
        <dbReference type="ARBA" id="ARBA00007131"/>
    </source>
</evidence>
<dbReference type="PANTHER" id="PTHR47514:SF1">
    <property type="entry name" value="TRANSKETOLASE N-TERMINAL SECTION-RELATED"/>
    <property type="match status" value="1"/>
</dbReference>
<keyword evidence="6" id="KW-1185">Reference proteome</keyword>
<dbReference type="KEGG" id="pmq:PM3016_2230"/>
<dbReference type="InterPro" id="IPR005474">
    <property type="entry name" value="Transketolase_N"/>
</dbReference>
<name>H6NHC3_9BACL</name>
<dbReference type="Proteomes" id="UP000007523">
    <property type="component" value="Chromosome"/>
</dbReference>
<dbReference type="STRING" id="1116391.PM3016_2230"/>
<dbReference type="Gene3D" id="3.40.50.970">
    <property type="match status" value="1"/>
</dbReference>
<dbReference type="Pfam" id="PF00456">
    <property type="entry name" value="Transketolase_N"/>
    <property type="match status" value="1"/>
</dbReference>
<dbReference type="RefSeq" id="WP_014369516.1">
    <property type="nucleotide sequence ID" value="NC_016935.1"/>
</dbReference>
<dbReference type="PANTHER" id="PTHR47514">
    <property type="entry name" value="TRANSKETOLASE N-TERMINAL SECTION-RELATED"/>
    <property type="match status" value="1"/>
</dbReference>
<gene>
    <name evidence="5" type="ORF">PM3016_2230</name>
</gene>
<dbReference type="HOGENOM" id="CLU_009227_4_1_9"/>
<evidence type="ECO:0000256" key="1">
    <source>
        <dbReference type="ARBA" id="ARBA00001964"/>
    </source>
</evidence>
<dbReference type="InterPro" id="IPR029061">
    <property type="entry name" value="THDP-binding"/>
</dbReference>
<organism evidence="5 6">
    <name type="scientific">Paenibacillus mucilaginosus 3016</name>
    <dbReference type="NCBI Taxonomy" id="1116391"/>
    <lineage>
        <taxon>Bacteria</taxon>
        <taxon>Bacillati</taxon>
        <taxon>Bacillota</taxon>
        <taxon>Bacilli</taxon>
        <taxon>Bacillales</taxon>
        <taxon>Paenibacillaceae</taxon>
        <taxon>Paenibacillus</taxon>
    </lineage>
</organism>
<protein>
    <submittedName>
        <fullName evidence="5">Transketolase domain protein</fullName>
    </submittedName>
</protein>
<evidence type="ECO:0000256" key="3">
    <source>
        <dbReference type="ARBA" id="ARBA00023052"/>
    </source>
</evidence>
<dbReference type="EMBL" id="CP003235">
    <property type="protein sequence ID" value="AFC29118.1"/>
    <property type="molecule type" value="Genomic_DNA"/>
</dbReference>
<comment type="similarity">
    <text evidence="2">Belongs to the transketolase family.</text>
</comment>
<dbReference type="SUPFAM" id="SSF52518">
    <property type="entry name" value="Thiamin diphosphate-binding fold (THDP-binding)"/>
    <property type="match status" value="1"/>
</dbReference>
<proteinExistence type="inferred from homology"/>
<feature type="domain" description="Transketolase N-terminal" evidence="4">
    <location>
        <begin position="17"/>
        <end position="272"/>
    </location>
</feature>
<keyword evidence="3" id="KW-0786">Thiamine pyrophosphate</keyword>
<sequence>MNTAFQSCSADELTKKASEARRIILETVHYANAGHVGGPLSAIDMLIALYFSVMNINPDDPQWEDRDRFVLSKGHSAVALYTALALRGYFPLEELKTFDHIDSRLQAHPDMKLLPGLDMSSGSLGLGISTAVGLALGAKLKHQTFYTYCMIGDGESQEGQVWEAADVASKYKLNNLIAFLDYNKLQQYGWKGTDREREVPVTAPELRWEAFGWNVISIDGHDMAQILDACAQAKTVADRPTVIIAHTLKGKGVSFMENNYLWHAKVPDADELNRAIHEIEAEG</sequence>